<gene>
    <name evidence="2" type="ORF">MGU_06756</name>
</gene>
<feature type="region of interest" description="Disordered" evidence="1">
    <location>
        <begin position="44"/>
        <end position="66"/>
    </location>
</feature>
<dbReference type="EMBL" id="AZNH01000024">
    <property type="protein sequence ID" value="KID86064.1"/>
    <property type="molecule type" value="Genomic_DNA"/>
</dbReference>
<reference evidence="2 3" key="1">
    <citation type="journal article" date="2014" name="Proc. Natl. Acad. Sci. U.S.A.">
        <title>Trajectory and genomic determinants of fungal-pathogen speciation and host adaptation.</title>
        <authorList>
            <person name="Hu X."/>
            <person name="Xiao G."/>
            <person name="Zheng P."/>
            <person name="Shang Y."/>
            <person name="Su Y."/>
            <person name="Zhang X."/>
            <person name="Liu X."/>
            <person name="Zhan S."/>
            <person name="St Leger R.J."/>
            <person name="Wang C."/>
        </authorList>
    </citation>
    <scope>NUCLEOTIDE SEQUENCE [LARGE SCALE GENOMIC DNA]</scope>
    <source>
        <strain evidence="2 3">ARSEF 977</strain>
    </source>
</reference>
<keyword evidence="3" id="KW-1185">Reference proteome</keyword>
<dbReference type="Proteomes" id="UP000031192">
    <property type="component" value="Unassembled WGS sequence"/>
</dbReference>
<evidence type="ECO:0000313" key="2">
    <source>
        <dbReference type="EMBL" id="KID86064.1"/>
    </source>
</evidence>
<dbReference type="HOGENOM" id="CLU_1103018_0_0_1"/>
<comment type="caution">
    <text evidence="2">The sequence shown here is derived from an EMBL/GenBank/DDBJ whole genome shotgun (WGS) entry which is preliminary data.</text>
</comment>
<accession>A0A0B4I1B2</accession>
<evidence type="ECO:0000256" key="1">
    <source>
        <dbReference type="SAM" id="MobiDB-lite"/>
    </source>
</evidence>
<evidence type="ECO:0000313" key="3">
    <source>
        <dbReference type="Proteomes" id="UP000031192"/>
    </source>
</evidence>
<dbReference type="AlphaFoldDB" id="A0A0B4I1B2"/>
<proteinExistence type="predicted"/>
<name>A0A0B4I1B2_METGA</name>
<organism evidence="2 3">
    <name type="scientific">Metarhizium guizhouense (strain ARSEF 977)</name>
    <dbReference type="NCBI Taxonomy" id="1276136"/>
    <lineage>
        <taxon>Eukaryota</taxon>
        <taxon>Fungi</taxon>
        <taxon>Dikarya</taxon>
        <taxon>Ascomycota</taxon>
        <taxon>Pezizomycotina</taxon>
        <taxon>Sordariomycetes</taxon>
        <taxon>Hypocreomycetidae</taxon>
        <taxon>Hypocreales</taxon>
        <taxon>Clavicipitaceae</taxon>
        <taxon>Metarhizium</taxon>
    </lineage>
</organism>
<dbReference type="OrthoDB" id="4938069at2759"/>
<sequence>MSSTLVQENGEPQTIETSEGSMIVSSDLLVVSRAVTNASLASISDTNDEVNSSTSPEARLSSSTLTSPDVLRDGVVSVQAESQVMRYPEPNGVEFHAPSHHKDGENWAIDPQQNASDFLDYVQWQGELSIPTSQLSGNTQDMEYLPPDTSNCVGFPRPPPTSRQPTLLTPPGVLNDCISSSETPSHDGSISNIPSYMTPNAIRARNLILSCNLPRRSSKTSGHVRNVKRRVSVSEDFWPSKRQKLDSTCCNS</sequence>
<protein>
    <submittedName>
        <fullName evidence="2">Uncharacterized protein</fullName>
    </submittedName>
</protein>